<reference evidence="1" key="1">
    <citation type="submission" date="2020-12" db="EMBL/GenBank/DDBJ databases">
        <title>Metabolic potential, ecology and presence of endohyphal bacteria is reflected in genomic diversity of Mucoromycotina.</title>
        <authorList>
            <person name="Muszewska A."/>
            <person name="Okrasinska A."/>
            <person name="Steczkiewicz K."/>
            <person name="Drgas O."/>
            <person name="Orlowska M."/>
            <person name="Perlinska-Lenart U."/>
            <person name="Aleksandrzak-Piekarczyk T."/>
            <person name="Szatraj K."/>
            <person name="Zielenkiewicz U."/>
            <person name="Pilsyk S."/>
            <person name="Malc E."/>
            <person name="Mieczkowski P."/>
            <person name="Kruszewska J.S."/>
            <person name="Biernat P."/>
            <person name="Pawlowska J."/>
        </authorList>
    </citation>
    <scope>NUCLEOTIDE SEQUENCE</scope>
    <source>
        <strain evidence="1">WA0000017839</strain>
    </source>
</reference>
<protein>
    <submittedName>
        <fullName evidence="1">Uncharacterized protein</fullName>
    </submittedName>
</protein>
<evidence type="ECO:0000313" key="2">
    <source>
        <dbReference type="Proteomes" id="UP000603453"/>
    </source>
</evidence>
<comment type="caution">
    <text evidence="1">The sequence shown here is derived from an EMBL/GenBank/DDBJ whole genome shotgun (WGS) entry which is preliminary data.</text>
</comment>
<gene>
    <name evidence="1" type="ORF">INT47_009785</name>
</gene>
<dbReference type="Proteomes" id="UP000603453">
    <property type="component" value="Unassembled WGS sequence"/>
</dbReference>
<organism evidence="1 2">
    <name type="scientific">Mucor saturninus</name>
    <dbReference type="NCBI Taxonomy" id="64648"/>
    <lineage>
        <taxon>Eukaryota</taxon>
        <taxon>Fungi</taxon>
        <taxon>Fungi incertae sedis</taxon>
        <taxon>Mucoromycota</taxon>
        <taxon>Mucoromycotina</taxon>
        <taxon>Mucoromycetes</taxon>
        <taxon>Mucorales</taxon>
        <taxon>Mucorineae</taxon>
        <taxon>Mucoraceae</taxon>
        <taxon>Mucor</taxon>
    </lineage>
</organism>
<dbReference type="OrthoDB" id="2237445at2759"/>
<dbReference type="AlphaFoldDB" id="A0A8H7UWK7"/>
<proteinExistence type="predicted"/>
<sequence>MNEHNNSFIGPLLGIKDSVKQLFIEVENKLKRPTISQPENISQAMLPEPTWFTPPQGDTAISRIPKSHGFDSDEVFHSDDNIIQNIHHVTKQTNIDS</sequence>
<accession>A0A8H7UWK7</accession>
<dbReference type="EMBL" id="JAEPRD010000112">
    <property type="protein sequence ID" value="KAG2198380.1"/>
    <property type="molecule type" value="Genomic_DNA"/>
</dbReference>
<evidence type="ECO:0000313" key="1">
    <source>
        <dbReference type="EMBL" id="KAG2198380.1"/>
    </source>
</evidence>
<name>A0A8H7UWK7_9FUNG</name>
<keyword evidence="2" id="KW-1185">Reference proteome</keyword>